<keyword evidence="1 2" id="KW-0732">Signal</keyword>
<dbReference type="PANTHER" id="PTHR40633:SF1">
    <property type="entry name" value="GPI ANCHORED SERINE-THREONINE RICH PROTEIN (AFU_ORTHOLOGUE AFUA_1G03630)"/>
    <property type="match status" value="1"/>
</dbReference>
<gene>
    <name evidence="4" type="ORF">K7432_010974</name>
</gene>
<evidence type="ECO:0000313" key="4">
    <source>
        <dbReference type="EMBL" id="KAK9762869.1"/>
    </source>
</evidence>
<dbReference type="EMBL" id="JASJQH010000803">
    <property type="protein sequence ID" value="KAK9762869.1"/>
    <property type="molecule type" value="Genomic_DNA"/>
</dbReference>
<name>A0ABR2WMX4_9FUNG</name>
<evidence type="ECO:0000256" key="1">
    <source>
        <dbReference type="ARBA" id="ARBA00022729"/>
    </source>
</evidence>
<feature type="signal peptide" evidence="2">
    <location>
        <begin position="1"/>
        <end position="19"/>
    </location>
</feature>
<comment type="caution">
    <text evidence="4">The sequence shown here is derived from an EMBL/GenBank/DDBJ whole genome shotgun (WGS) entry which is preliminary data.</text>
</comment>
<evidence type="ECO:0000259" key="3">
    <source>
        <dbReference type="Pfam" id="PF10342"/>
    </source>
</evidence>
<dbReference type="InterPro" id="IPR018466">
    <property type="entry name" value="Kre9/Knh1-like_N"/>
</dbReference>
<dbReference type="PANTHER" id="PTHR40633">
    <property type="entry name" value="MATRIX PROTEIN, PUTATIVE (AFU_ORTHOLOGUE AFUA_8G05410)-RELATED"/>
    <property type="match status" value="1"/>
</dbReference>
<evidence type="ECO:0000256" key="2">
    <source>
        <dbReference type="SAM" id="SignalP"/>
    </source>
</evidence>
<reference evidence="4 5" key="1">
    <citation type="submission" date="2023-04" db="EMBL/GenBank/DDBJ databases">
        <title>Genome of Basidiobolus ranarum AG-B5.</title>
        <authorList>
            <person name="Stajich J.E."/>
            <person name="Carter-House D."/>
            <person name="Gryganskyi A."/>
        </authorList>
    </citation>
    <scope>NUCLEOTIDE SEQUENCE [LARGE SCALE GENOMIC DNA]</scope>
    <source>
        <strain evidence="4 5">AG-B5</strain>
    </source>
</reference>
<feature type="domain" description="Yeast cell wall synthesis Kre9/Knh1-like N-terminal" evidence="3">
    <location>
        <begin position="29"/>
        <end position="115"/>
    </location>
</feature>
<feature type="chain" id="PRO_5047130192" description="Yeast cell wall synthesis Kre9/Knh1-like N-terminal domain-containing protein" evidence="2">
    <location>
        <begin position="20"/>
        <end position="140"/>
    </location>
</feature>
<protein>
    <recommendedName>
        <fullName evidence="3">Yeast cell wall synthesis Kre9/Knh1-like N-terminal domain-containing protein</fullName>
    </recommendedName>
</protein>
<sequence length="140" mass="14838">MNRFLQILSIALAFTLVSADVSVTHPVEEVWRAGTQNAITWIESSGGAATPAKFNIYLMYGDATHLEEVATIATNVASTAASYNWFIAAVTKPGPEYAIRIGEGANAKYSHYFTIDNPALPSMAKKAGIPAPTGSTRGSS</sequence>
<dbReference type="InterPro" id="IPR052982">
    <property type="entry name" value="SRP1/TIP1-like"/>
</dbReference>
<accession>A0ABR2WMX4</accession>
<evidence type="ECO:0000313" key="5">
    <source>
        <dbReference type="Proteomes" id="UP001479436"/>
    </source>
</evidence>
<proteinExistence type="predicted"/>
<keyword evidence="5" id="KW-1185">Reference proteome</keyword>
<feature type="non-terminal residue" evidence="4">
    <location>
        <position position="140"/>
    </location>
</feature>
<dbReference type="Pfam" id="PF10342">
    <property type="entry name" value="Kre9_KNH"/>
    <property type="match status" value="1"/>
</dbReference>
<organism evidence="4 5">
    <name type="scientific">Basidiobolus ranarum</name>
    <dbReference type="NCBI Taxonomy" id="34480"/>
    <lineage>
        <taxon>Eukaryota</taxon>
        <taxon>Fungi</taxon>
        <taxon>Fungi incertae sedis</taxon>
        <taxon>Zoopagomycota</taxon>
        <taxon>Entomophthoromycotina</taxon>
        <taxon>Basidiobolomycetes</taxon>
        <taxon>Basidiobolales</taxon>
        <taxon>Basidiobolaceae</taxon>
        <taxon>Basidiobolus</taxon>
    </lineage>
</organism>
<dbReference type="Proteomes" id="UP001479436">
    <property type="component" value="Unassembled WGS sequence"/>
</dbReference>